<dbReference type="PANTHER" id="PTHR36695:SF12">
    <property type="entry name" value="AGAP008648-PA"/>
    <property type="match status" value="1"/>
</dbReference>
<dbReference type="InterPro" id="IPR022041">
    <property type="entry name" value="Methyltransf_FA"/>
</dbReference>
<dbReference type="PANTHER" id="PTHR36695">
    <property type="entry name" value="AGAP008648-PA"/>
    <property type="match status" value="1"/>
</dbReference>
<feature type="region of interest" description="Disordered" evidence="1">
    <location>
        <begin position="281"/>
        <end position="324"/>
    </location>
</feature>
<feature type="compositionally biased region" description="Low complexity" evidence="1">
    <location>
        <begin position="281"/>
        <end position="320"/>
    </location>
</feature>
<keyword evidence="4" id="KW-1185">Reference proteome</keyword>
<dbReference type="EMBL" id="CAXLJM020000028">
    <property type="protein sequence ID" value="CAL8097040.1"/>
    <property type="molecule type" value="Genomic_DNA"/>
</dbReference>
<evidence type="ECO:0000256" key="1">
    <source>
        <dbReference type="SAM" id="MobiDB-lite"/>
    </source>
</evidence>
<evidence type="ECO:0000313" key="4">
    <source>
        <dbReference type="Proteomes" id="UP001642540"/>
    </source>
</evidence>
<feature type="domain" description="Farnesoic acid O-methyl transferase" evidence="2">
    <location>
        <begin position="148"/>
        <end position="275"/>
    </location>
</feature>
<dbReference type="SMART" id="SM00696">
    <property type="entry name" value="DM9"/>
    <property type="match status" value="2"/>
</dbReference>
<feature type="domain" description="Farnesoic acid O-methyl transferase" evidence="2">
    <location>
        <begin position="10"/>
        <end position="139"/>
    </location>
</feature>
<evidence type="ECO:0000313" key="3">
    <source>
        <dbReference type="EMBL" id="CAL8097040.1"/>
    </source>
</evidence>
<sequence>MTGAVYTEDKLEYTFFPINKFTVNLSVKAPHNAHICLAAEASSEANPMIEIFIGGWENGKSAIRLNREKPDKAEAVTPFICSADEDKNFVLSWTNDGEISISMAGASEPFLFWKNEEPFPINQLGVRTAHGATGTWKIGGKELSTEDSKEYTFLPVFEGSLNFEVRAPHNAHIALTGSEADAPPLYEIFLGGWENSKCAIRLNKEKPDKALAETEACLSGGEYRKFWIKWNYGTIQVGRDGESDPVMEVPNPDPITVRYFGIRTGYGADGYWHINGVEGTAAEPEAPTEPAAEEAPPAETAENEVEPAAPEETPAPAEDAPAAEKVEVPTVEGVTWTAAAEGTLPDGALKGGDDNGNDLYVARAEHEGATIPGKLLADHGVCYIPWGGEEHGKTSYEVLVIPEDQVSWVATSGETIPSNAIPGGVSLEGETLYVGRAPHEGTTTIGKVHPSHAVCYISYGGAEHSYSEYEILVKND</sequence>
<protein>
    <recommendedName>
        <fullName evidence="2">Farnesoic acid O-methyl transferase domain-containing protein</fullName>
    </recommendedName>
</protein>
<reference evidence="3 4" key="1">
    <citation type="submission" date="2024-08" db="EMBL/GenBank/DDBJ databases">
        <authorList>
            <person name="Cucini C."/>
            <person name="Frati F."/>
        </authorList>
    </citation>
    <scope>NUCLEOTIDE SEQUENCE [LARGE SCALE GENOMIC DNA]</scope>
</reference>
<name>A0ABP1QBT0_9HEXA</name>
<evidence type="ECO:0000259" key="2">
    <source>
        <dbReference type="Pfam" id="PF12248"/>
    </source>
</evidence>
<dbReference type="Proteomes" id="UP001642540">
    <property type="component" value="Unassembled WGS sequence"/>
</dbReference>
<organism evidence="3 4">
    <name type="scientific">Orchesella dallaii</name>
    <dbReference type="NCBI Taxonomy" id="48710"/>
    <lineage>
        <taxon>Eukaryota</taxon>
        <taxon>Metazoa</taxon>
        <taxon>Ecdysozoa</taxon>
        <taxon>Arthropoda</taxon>
        <taxon>Hexapoda</taxon>
        <taxon>Collembola</taxon>
        <taxon>Entomobryomorpha</taxon>
        <taxon>Entomobryoidea</taxon>
        <taxon>Orchesellidae</taxon>
        <taxon>Orchesellinae</taxon>
        <taxon>Orchesella</taxon>
    </lineage>
</organism>
<accession>A0ABP1QBT0</accession>
<dbReference type="Pfam" id="PF11901">
    <property type="entry name" value="DM9"/>
    <property type="match status" value="1"/>
</dbReference>
<gene>
    <name evidence="3" type="ORF">ODALV1_LOCUS9527</name>
</gene>
<comment type="caution">
    <text evidence="3">The sequence shown here is derived from an EMBL/GenBank/DDBJ whole genome shotgun (WGS) entry which is preliminary data.</text>
</comment>
<proteinExistence type="predicted"/>
<dbReference type="InterPro" id="IPR006616">
    <property type="entry name" value="DM9_repeat"/>
</dbReference>
<dbReference type="Pfam" id="PF12248">
    <property type="entry name" value="Methyltransf_FA"/>
    <property type="match status" value="2"/>
</dbReference>